<evidence type="ECO:0000256" key="3">
    <source>
        <dbReference type="ARBA" id="ARBA00022448"/>
    </source>
</evidence>
<dbReference type="Proteomes" id="UP000002207">
    <property type="component" value="Chromosome"/>
</dbReference>
<dbReference type="PANTHER" id="PTHR30026">
    <property type="entry name" value="OUTER MEMBRANE PROTEIN TOLC"/>
    <property type="match status" value="1"/>
</dbReference>
<evidence type="ECO:0000313" key="11">
    <source>
        <dbReference type="Proteomes" id="UP000002207"/>
    </source>
</evidence>
<proteinExistence type="inferred from homology"/>
<feature type="compositionally biased region" description="Gly residues" evidence="8">
    <location>
        <begin position="185"/>
        <end position="205"/>
    </location>
</feature>
<keyword evidence="3" id="KW-0813">Transport</keyword>
<evidence type="ECO:0000256" key="5">
    <source>
        <dbReference type="ARBA" id="ARBA00022692"/>
    </source>
</evidence>
<dbReference type="Pfam" id="PF02321">
    <property type="entry name" value="OEP"/>
    <property type="match status" value="1"/>
</dbReference>
<organism evidence="10 11">
    <name type="scientific">Acidobacterium capsulatum (strain ATCC 51196 / DSM 11244 / BCRC 80197 / JCM 7670 / NBRC 15755 / NCIMB 13165 / 161)</name>
    <dbReference type="NCBI Taxonomy" id="240015"/>
    <lineage>
        <taxon>Bacteria</taxon>
        <taxon>Pseudomonadati</taxon>
        <taxon>Acidobacteriota</taxon>
        <taxon>Terriglobia</taxon>
        <taxon>Terriglobales</taxon>
        <taxon>Acidobacteriaceae</taxon>
        <taxon>Acidobacterium</taxon>
    </lineage>
</organism>
<keyword evidence="9" id="KW-0732">Signal</keyword>
<comment type="similarity">
    <text evidence="2">Belongs to the outer membrane factor (OMF) (TC 1.B.17) family.</text>
</comment>
<dbReference type="PANTHER" id="PTHR30026:SF23">
    <property type="entry name" value="TO APRF-PUTATIVE OUTER MEMBRANE EFFLUX PROTEIN OR SECRETED ALKALINE PHOSPHATASE-RELATED"/>
    <property type="match status" value="1"/>
</dbReference>
<keyword evidence="4" id="KW-1134">Transmembrane beta strand</keyword>
<evidence type="ECO:0000256" key="8">
    <source>
        <dbReference type="SAM" id="MobiDB-lite"/>
    </source>
</evidence>
<keyword evidence="5" id="KW-0812">Transmembrane</keyword>
<dbReference type="SUPFAM" id="SSF56954">
    <property type="entry name" value="Outer membrane efflux proteins (OEP)"/>
    <property type="match status" value="1"/>
</dbReference>
<keyword evidence="11" id="KW-1185">Reference proteome</keyword>
<dbReference type="GO" id="GO:0015562">
    <property type="term" value="F:efflux transmembrane transporter activity"/>
    <property type="evidence" value="ECO:0007669"/>
    <property type="project" value="InterPro"/>
</dbReference>
<protein>
    <submittedName>
        <fullName evidence="10">Outer membrane efflux protein family</fullName>
    </submittedName>
</protein>
<feature type="signal peptide" evidence="9">
    <location>
        <begin position="1"/>
        <end position="40"/>
    </location>
</feature>
<dbReference type="STRING" id="240015.ACP_0687"/>
<dbReference type="AlphaFoldDB" id="C1F1S8"/>
<dbReference type="InterPro" id="IPR051906">
    <property type="entry name" value="TolC-like"/>
</dbReference>
<feature type="region of interest" description="Disordered" evidence="8">
    <location>
        <begin position="687"/>
        <end position="736"/>
    </location>
</feature>
<dbReference type="KEGG" id="aca:ACP_0687"/>
<feature type="compositionally biased region" description="Low complexity" evidence="8">
    <location>
        <begin position="709"/>
        <end position="720"/>
    </location>
</feature>
<keyword evidence="6" id="KW-0472">Membrane</keyword>
<sequence length="736" mass="78718">MSVQKDLESQQKQQSSSALGKIKVWAAIACLMASTAPSYALGLGVGQQQTPQQAPAMNAMPMAPGPNYTEPLYLRPSAHNYAVGRGYFPSPVAPYFPGRMPNTNNYLNGLHLKDLIRNGKIYLSLSDAVLLALENNYDIAIQRLNLDIADTDILRAHAGSSLFGVNSGLVTGTQGGSTSTVSAAAGGGPGGTSTGSGGAGAGSGGLTLSANGAGPTPENLDPTLQAQVELNREQTPQQNVLFSGGLPAINSNTDSYNFTYNQGFSTGTALQVTFNNTRLTTNNPFNVYSPTLQSTFNAEITQHLLQGFGLGINRRFMVQATNDRRIADSAFRAQLLYTINQVENIYWGLVGAYEDVAAKQRAAQQSGSLVKDDEKQLQAGAIAPLDLVNVRSQHASDEQALIQSQSTLEYQQLVMKQAISRNLSDPTVASAPVIPTDRVNMIETPEEDASVNELVREADQNSPSVEQAMLTLKNDQLTLKAVKNGMLPTLDVSAFYGAQAVGGAVSPVCSNSIFGVQSTTNICQSLPNTNYPHVFGNLFNSSGPNKGVLFNLNIPIRNRTAQALEERSRIEYQQEEMRLQQIYVQIRMQIINGQYALTNDRAAVQSAIANRNYNKQSLDAAIKKLHLGAATSADVLLQEKNLSNAESSLLSATAKYATDRAELAQLLGTTLDRYGISIVDAATGKISTPPTIPGVEPAPAMPVVNLPGQKQQLQKQKQQPVPEPEKPAPNGKIGSR</sequence>
<evidence type="ECO:0000256" key="1">
    <source>
        <dbReference type="ARBA" id="ARBA00004442"/>
    </source>
</evidence>
<evidence type="ECO:0000256" key="6">
    <source>
        <dbReference type="ARBA" id="ARBA00023136"/>
    </source>
</evidence>
<evidence type="ECO:0000256" key="7">
    <source>
        <dbReference type="ARBA" id="ARBA00023237"/>
    </source>
</evidence>
<dbReference type="Gene3D" id="1.20.1600.10">
    <property type="entry name" value="Outer membrane efflux proteins (OEP)"/>
    <property type="match status" value="1"/>
</dbReference>
<dbReference type="HOGENOM" id="CLU_022604_0_0_0"/>
<dbReference type="OrthoDB" id="102194at2"/>
<name>C1F1S8_ACIC5</name>
<gene>
    <name evidence="10" type="ordered locus">ACP_0687</name>
</gene>
<evidence type="ECO:0000256" key="2">
    <source>
        <dbReference type="ARBA" id="ARBA00007613"/>
    </source>
</evidence>
<dbReference type="EMBL" id="CP001472">
    <property type="protein sequence ID" value="ACO33077.1"/>
    <property type="molecule type" value="Genomic_DNA"/>
</dbReference>
<accession>C1F1S8</accession>
<dbReference type="RefSeq" id="WP_015895862.1">
    <property type="nucleotide sequence ID" value="NC_012483.1"/>
</dbReference>
<dbReference type="GO" id="GO:0009279">
    <property type="term" value="C:cell outer membrane"/>
    <property type="evidence" value="ECO:0007669"/>
    <property type="project" value="UniProtKB-SubCell"/>
</dbReference>
<dbReference type="GO" id="GO:0015288">
    <property type="term" value="F:porin activity"/>
    <property type="evidence" value="ECO:0007669"/>
    <property type="project" value="TreeGrafter"/>
</dbReference>
<dbReference type="InterPro" id="IPR003423">
    <property type="entry name" value="OMP_efflux"/>
</dbReference>
<keyword evidence="7" id="KW-0998">Cell outer membrane</keyword>
<evidence type="ECO:0000256" key="4">
    <source>
        <dbReference type="ARBA" id="ARBA00022452"/>
    </source>
</evidence>
<reference evidence="10 11" key="1">
    <citation type="journal article" date="2009" name="Appl. Environ. Microbiol.">
        <title>Three genomes from the phylum Acidobacteria provide insight into the lifestyles of these microorganisms in soils.</title>
        <authorList>
            <person name="Ward N.L."/>
            <person name="Challacombe J.F."/>
            <person name="Janssen P.H."/>
            <person name="Henrissat B."/>
            <person name="Coutinho P.M."/>
            <person name="Wu M."/>
            <person name="Xie G."/>
            <person name="Haft D.H."/>
            <person name="Sait M."/>
            <person name="Badger J."/>
            <person name="Barabote R.D."/>
            <person name="Bradley B."/>
            <person name="Brettin T.S."/>
            <person name="Brinkac L.M."/>
            <person name="Bruce D."/>
            <person name="Creasy T."/>
            <person name="Daugherty S.C."/>
            <person name="Davidsen T.M."/>
            <person name="DeBoy R.T."/>
            <person name="Detter J.C."/>
            <person name="Dodson R.J."/>
            <person name="Durkin A.S."/>
            <person name="Ganapathy A."/>
            <person name="Gwinn-Giglio M."/>
            <person name="Han C.S."/>
            <person name="Khouri H."/>
            <person name="Kiss H."/>
            <person name="Kothari S.P."/>
            <person name="Madupu R."/>
            <person name="Nelson K.E."/>
            <person name="Nelson W.C."/>
            <person name="Paulsen I."/>
            <person name="Penn K."/>
            <person name="Ren Q."/>
            <person name="Rosovitz M.J."/>
            <person name="Selengut J.D."/>
            <person name="Shrivastava S."/>
            <person name="Sullivan S.A."/>
            <person name="Tapia R."/>
            <person name="Thompson L.S."/>
            <person name="Watkins K.L."/>
            <person name="Yang Q."/>
            <person name="Yu C."/>
            <person name="Zafar N."/>
            <person name="Zhou L."/>
            <person name="Kuske C.R."/>
        </authorList>
    </citation>
    <scope>NUCLEOTIDE SEQUENCE [LARGE SCALE GENOMIC DNA]</scope>
    <source>
        <strain evidence="11">ATCC 51196 / DSM 11244 / BCRC 80197 / JCM 7670 / NBRC 15755 / NCIMB 13165 / 161</strain>
    </source>
</reference>
<dbReference type="eggNOG" id="COG1538">
    <property type="taxonomic scope" value="Bacteria"/>
</dbReference>
<evidence type="ECO:0000313" key="10">
    <source>
        <dbReference type="EMBL" id="ACO33077.1"/>
    </source>
</evidence>
<dbReference type="GO" id="GO:1990281">
    <property type="term" value="C:efflux pump complex"/>
    <property type="evidence" value="ECO:0007669"/>
    <property type="project" value="TreeGrafter"/>
</dbReference>
<dbReference type="InParanoid" id="C1F1S8"/>
<evidence type="ECO:0000256" key="9">
    <source>
        <dbReference type="SAM" id="SignalP"/>
    </source>
</evidence>
<feature type="chain" id="PRO_5002909219" evidence="9">
    <location>
        <begin position="41"/>
        <end position="736"/>
    </location>
</feature>
<feature type="region of interest" description="Disordered" evidence="8">
    <location>
        <begin position="176"/>
        <end position="221"/>
    </location>
</feature>
<comment type="subcellular location">
    <subcellularLocation>
        <location evidence="1">Cell outer membrane</location>
    </subcellularLocation>
</comment>